<comment type="caution">
    <text evidence="8">The sequence shown here is derived from an EMBL/GenBank/DDBJ whole genome shotgun (WGS) entry which is preliminary data.</text>
</comment>
<evidence type="ECO:0000256" key="3">
    <source>
        <dbReference type="ARBA" id="ARBA00022630"/>
    </source>
</evidence>
<dbReference type="Gene3D" id="3.30.390.30">
    <property type="match status" value="1"/>
</dbReference>
<feature type="domain" description="Pyridine nucleotide-disulphide oxidoreductase dimerisation" evidence="6">
    <location>
        <begin position="195"/>
        <end position="305"/>
    </location>
</feature>
<evidence type="ECO:0000256" key="4">
    <source>
        <dbReference type="ARBA" id="ARBA00022827"/>
    </source>
</evidence>
<evidence type="ECO:0000259" key="7">
    <source>
        <dbReference type="Pfam" id="PF07992"/>
    </source>
</evidence>
<feature type="non-terminal residue" evidence="8">
    <location>
        <position position="1"/>
    </location>
</feature>
<keyword evidence="4" id="KW-0274">FAD</keyword>
<dbReference type="SUPFAM" id="SSF55424">
    <property type="entry name" value="FAD/NAD-linked reductases, dimerisation (C-terminal) domain"/>
    <property type="match status" value="1"/>
</dbReference>
<keyword evidence="3" id="KW-0285">Flavoprotein</keyword>
<feature type="domain" description="FAD/NAD(P)-binding" evidence="7">
    <location>
        <begin position="11"/>
        <end position="174"/>
    </location>
</feature>
<evidence type="ECO:0008006" key="9">
    <source>
        <dbReference type="Google" id="ProtNLM"/>
    </source>
</evidence>
<dbReference type="PRINTS" id="PR00368">
    <property type="entry name" value="FADPNR"/>
</dbReference>
<dbReference type="PANTHER" id="PTHR43014">
    <property type="entry name" value="MERCURIC REDUCTASE"/>
    <property type="match status" value="1"/>
</dbReference>
<dbReference type="Pfam" id="PF02852">
    <property type="entry name" value="Pyr_redox_dim"/>
    <property type="match status" value="1"/>
</dbReference>
<dbReference type="AlphaFoldDB" id="A0A0F9GIB0"/>
<sequence>GLDKTPYDTNETIFNLEKIPKSLTILGAGAIGSELSQAFQRLGSRVTLIDLAPKILFNEDIDASKILKAIFEEEQISLYLNSSVENIKYQNDSFEVIIKNQENSYVNQIKSEKLLVATGRRVNLKNLNLENADLDYSSKGIEVDSFARTNKKHIFAIGDCIGEPFFTHKAESMARSVLFTLLVPFLKKKLSLSLMPRVTFTDPEVASIGLSDIQAQKKYSKKHVATYFVSFDTLDRAISENEKNGFVKIVTHKFSGEILGACIVAKRAGEMLSEIILSMKKNIKIHSLSNLIYPYPTYSLAIRKAADKYLTQTIFKRRK</sequence>
<accession>A0A0F9GIB0</accession>
<evidence type="ECO:0000256" key="5">
    <source>
        <dbReference type="ARBA" id="ARBA00023002"/>
    </source>
</evidence>
<reference evidence="8" key="1">
    <citation type="journal article" date="2015" name="Nature">
        <title>Complex archaea that bridge the gap between prokaryotes and eukaryotes.</title>
        <authorList>
            <person name="Spang A."/>
            <person name="Saw J.H."/>
            <person name="Jorgensen S.L."/>
            <person name="Zaremba-Niedzwiedzka K."/>
            <person name="Martijn J."/>
            <person name="Lind A.E."/>
            <person name="van Eijk R."/>
            <person name="Schleper C."/>
            <person name="Guy L."/>
            <person name="Ettema T.J."/>
        </authorList>
    </citation>
    <scope>NUCLEOTIDE SEQUENCE</scope>
</reference>
<name>A0A0F9GIB0_9ZZZZ</name>
<dbReference type="GO" id="GO:0050660">
    <property type="term" value="F:flavin adenine dinucleotide binding"/>
    <property type="evidence" value="ECO:0007669"/>
    <property type="project" value="TreeGrafter"/>
</dbReference>
<dbReference type="InterPro" id="IPR016156">
    <property type="entry name" value="FAD/NAD-linked_Rdtase_dimer_sf"/>
</dbReference>
<dbReference type="PRINTS" id="PR00411">
    <property type="entry name" value="PNDRDTASEI"/>
</dbReference>
<dbReference type="Pfam" id="PF07992">
    <property type="entry name" value="Pyr_redox_2"/>
    <property type="match status" value="1"/>
</dbReference>
<dbReference type="EMBL" id="LAZR01028350">
    <property type="protein sequence ID" value="KKL62887.1"/>
    <property type="molecule type" value="Genomic_DNA"/>
</dbReference>
<organism evidence="8">
    <name type="scientific">marine sediment metagenome</name>
    <dbReference type="NCBI Taxonomy" id="412755"/>
    <lineage>
        <taxon>unclassified sequences</taxon>
        <taxon>metagenomes</taxon>
        <taxon>ecological metagenomes</taxon>
    </lineage>
</organism>
<keyword evidence="5" id="KW-0560">Oxidoreductase</keyword>
<evidence type="ECO:0000256" key="2">
    <source>
        <dbReference type="ARBA" id="ARBA00007532"/>
    </source>
</evidence>
<evidence type="ECO:0000256" key="1">
    <source>
        <dbReference type="ARBA" id="ARBA00001974"/>
    </source>
</evidence>
<evidence type="ECO:0000259" key="6">
    <source>
        <dbReference type="Pfam" id="PF02852"/>
    </source>
</evidence>
<dbReference type="Gene3D" id="3.50.50.60">
    <property type="entry name" value="FAD/NAD(P)-binding domain"/>
    <property type="match status" value="2"/>
</dbReference>
<dbReference type="GO" id="GO:0003955">
    <property type="term" value="F:NAD(P)H dehydrogenase (quinone) activity"/>
    <property type="evidence" value="ECO:0007669"/>
    <property type="project" value="TreeGrafter"/>
</dbReference>
<dbReference type="InterPro" id="IPR036188">
    <property type="entry name" value="FAD/NAD-bd_sf"/>
</dbReference>
<dbReference type="PANTHER" id="PTHR43014:SF2">
    <property type="entry name" value="MERCURIC REDUCTASE"/>
    <property type="match status" value="1"/>
</dbReference>
<gene>
    <name evidence="8" type="ORF">LCGC14_2180670</name>
</gene>
<dbReference type="FunFam" id="3.30.390.30:FF:000001">
    <property type="entry name" value="Dihydrolipoyl dehydrogenase"/>
    <property type="match status" value="1"/>
</dbReference>
<dbReference type="InterPro" id="IPR004099">
    <property type="entry name" value="Pyr_nucl-diS_OxRdtase_dimer"/>
</dbReference>
<proteinExistence type="inferred from homology"/>
<dbReference type="SUPFAM" id="SSF51905">
    <property type="entry name" value="FAD/NAD(P)-binding domain"/>
    <property type="match status" value="1"/>
</dbReference>
<evidence type="ECO:0000313" key="8">
    <source>
        <dbReference type="EMBL" id="KKL62887.1"/>
    </source>
</evidence>
<comment type="cofactor">
    <cofactor evidence="1">
        <name>FAD</name>
        <dbReference type="ChEBI" id="CHEBI:57692"/>
    </cofactor>
</comment>
<protein>
    <recommendedName>
        <fullName evidence="9">Pyridine nucleotide-disulphide oxidoreductase dimerisation domain-containing protein</fullName>
    </recommendedName>
</protein>
<dbReference type="InterPro" id="IPR023753">
    <property type="entry name" value="FAD/NAD-binding_dom"/>
</dbReference>
<comment type="similarity">
    <text evidence="2">Belongs to the class-I pyridine nucleotide-disulfide oxidoreductase family.</text>
</comment>